<evidence type="ECO:0000259" key="4">
    <source>
        <dbReference type="SMART" id="SM01086"/>
    </source>
</evidence>
<dbReference type="Pfam" id="PF07724">
    <property type="entry name" value="AAA_2"/>
    <property type="match status" value="1"/>
</dbReference>
<dbReference type="AlphaFoldDB" id="A0A2J8A934"/>
<dbReference type="Gene3D" id="1.10.8.60">
    <property type="match status" value="1"/>
</dbReference>
<reference evidence="5 6" key="1">
    <citation type="journal article" date="2017" name="Mol. Biol. Evol.">
        <title>The 4-celled Tetrabaena socialis nuclear genome reveals the essential components for genetic control of cell number at the origin of multicellularity in the volvocine lineage.</title>
        <authorList>
            <person name="Featherston J."/>
            <person name="Arakaki Y."/>
            <person name="Hanschen E.R."/>
            <person name="Ferris P.J."/>
            <person name="Michod R.E."/>
            <person name="Olson B.J.S.C."/>
            <person name="Nozaki H."/>
            <person name="Durand P.M."/>
        </authorList>
    </citation>
    <scope>NUCLEOTIDE SEQUENCE [LARGE SCALE GENOMIC DNA]</scope>
    <source>
        <strain evidence="5 6">NIES-571</strain>
    </source>
</reference>
<dbReference type="EMBL" id="PGGS01000107">
    <property type="protein sequence ID" value="PNH09036.1"/>
    <property type="molecule type" value="Genomic_DNA"/>
</dbReference>
<dbReference type="PANTHER" id="PTHR11638">
    <property type="entry name" value="ATP-DEPENDENT CLP PROTEASE"/>
    <property type="match status" value="1"/>
</dbReference>
<dbReference type="PRINTS" id="PR00300">
    <property type="entry name" value="CLPPROTEASEA"/>
</dbReference>
<dbReference type="Proteomes" id="UP000236333">
    <property type="component" value="Unassembled WGS sequence"/>
</dbReference>
<evidence type="ECO:0000313" key="6">
    <source>
        <dbReference type="Proteomes" id="UP000236333"/>
    </source>
</evidence>
<keyword evidence="6" id="KW-1185">Reference proteome</keyword>
<accession>A0A2J8A934</accession>
<sequence>MERAGDVPETLRDVRLISLDMGSLVAGAKYRGEFEERLKAVLAEVQQQQGKVVLFIDELHLVLGAGKAGDSAMDAANLLKPMLARGELRCIGATTLGEYREHIEKDAAFERRFQQAHAEVFNVLLSILDDGRVTDSKGRTVNFANTVVILTSNLGSEALLSAAHKAAAPPAAKGGAAADPYKEAKESVMAAVRRFFRPEFLNRLDDVVVFEPLRPAQLLGVARLLGSELAGRLAPRNIGLRFTDAALAHAVRQSYDPTYGARPLRRWLEQAVITTLSRMIVSGELPDSSDVVVDVTAAEAAKAVGAEGASSGGGFFYIVTPKPAGEGGLGQGAARGYGGVGGGYGGVGGGQGVGGGASAAAAAMLKGLEAPGSEDMEDEEDDVGMRD</sequence>
<dbReference type="Gene3D" id="3.40.50.300">
    <property type="entry name" value="P-loop containing nucleotide triphosphate hydrolases"/>
    <property type="match status" value="1"/>
</dbReference>
<dbReference type="Pfam" id="PF00004">
    <property type="entry name" value="AAA"/>
    <property type="match status" value="1"/>
</dbReference>
<dbReference type="SMART" id="SM01086">
    <property type="entry name" value="ClpB_D2-small"/>
    <property type="match status" value="1"/>
</dbReference>
<organism evidence="5 6">
    <name type="scientific">Tetrabaena socialis</name>
    <dbReference type="NCBI Taxonomy" id="47790"/>
    <lineage>
        <taxon>Eukaryota</taxon>
        <taxon>Viridiplantae</taxon>
        <taxon>Chlorophyta</taxon>
        <taxon>core chlorophytes</taxon>
        <taxon>Chlorophyceae</taxon>
        <taxon>CS clade</taxon>
        <taxon>Chlamydomonadales</taxon>
        <taxon>Tetrabaenaceae</taxon>
        <taxon>Tetrabaena</taxon>
    </lineage>
</organism>
<dbReference type="SUPFAM" id="SSF52540">
    <property type="entry name" value="P-loop containing nucleoside triphosphate hydrolases"/>
    <property type="match status" value="2"/>
</dbReference>
<feature type="domain" description="Clp ATPase C-terminal" evidence="4">
    <location>
        <begin position="213"/>
        <end position="304"/>
    </location>
</feature>
<dbReference type="InterPro" id="IPR001270">
    <property type="entry name" value="ClpA/B"/>
</dbReference>
<dbReference type="GO" id="GO:0005737">
    <property type="term" value="C:cytoplasm"/>
    <property type="evidence" value="ECO:0007669"/>
    <property type="project" value="TreeGrafter"/>
</dbReference>
<dbReference type="OrthoDB" id="47330at2759"/>
<keyword evidence="2" id="KW-0067">ATP-binding</keyword>
<feature type="region of interest" description="Disordered" evidence="3">
    <location>
        <begin position="367"/>
        <end position="387"/>
    </location>
</feature>
<comment type="caution">
    <text evidence="5">The sequence shown here is derived from an EMBL/GenBank/DDBJ whole genome shotgun (WGS) entry which is preliminary data.</text>
</comment>
<dbReference type="GO" id="GO:0016887">
    <property type="term" value="F:ATP hydrolysis activity"/>
    <property type="evidence" value="ECO:0007669"/>
    <property type="project" value="InterPro"/>
</dbReference>
<keyword evidence="1" id="KW-0547">Nucleotide-binding</keyword>
<feature type="compositionally biased region" description="Acidic residues" evidence="3">
    <location>
        <begin position="372"/>
        <end position="387"/>
    </location>
</feature>
<evidence type="ECO:0000256" key="3">
    <source>
        <dbReference type="SAM" id="MobiDB-lite"/>
    </source>
</evidence>
<evidence type="ECO:0000313" key="5">
    <source>
        <dbReference type="EMBL" id="PNH09036.1"/>
    </source>
</evidence>
<dbReference type="Pfam" id="PF10431">
    <property type="entry name" value="ClpB_D2-small"/>
    <property type="match status" value="1"/>
</dbReference>
<dbReference type="InterPro" id="IPR019489">
    <property type="entry name" value="Clp_ATPase_C"/>
</dbReference>
<dbReference type="PANTHER" id="PTHR11638:SF18">
    <property type="entry name" value="HEAT SHOCK PROTEIN 104"/>
    <property type="match status" value="1"/>
</dbReference>
<protein>
    <submittedName>
        <fullName evidence="5">Chaperone protein ClpB1</fullName>
    </submittedName>
</protein>
<dbReference type="InterPro" id="IPR027417">
    <property type="entry name" value="P-loop_NTPase"/>
</dbReference>
<dbReference type="InterPro" id="IPR050130">
    <property type="entry name" value="ClpA_ClpB"/>
</dbReference>
<dbReference type="CDD" id="cd00009">
    <property type="entry name" value="AAA"/>
    <property type="match status" value="1"/>
</dbReference>
<dbReference type="GO" id="GO:0034605">
    <property type="term" value="P:cellular response to heat"/>
    <property type="evidence" value="ECO:0007669"/>
    <property type="project" value="TreeGrafter"/>
</dbReference>
<dbReference type="GO" id="GO:0005524">
    <property type="term" value="F:ATP binding"/>
    <property type="evidence" value="ECO:0007669"/>
    <property type="project" value="UniProtKB-KW"/>
</dbReference>
<dbReference type="PROSITE" id="PS00870">
    <property type="entry name" value="CLPAB_1"/>
    <property type="match status" value="1"/>
</dbReference>
<evidence type="ECO:0000256" key="2">
    <source>
        <dbReference type="ARBA" id="ARBA00022840"/>
    </source>
</evidence>
<dbReference type="InterPro" id="IPR003959">
    <property type="entry name" value="ATPase_AAA_core"/>
</dbReference>
<gene>
    <name evidence="5" type="ORF">TSOC_004369</name>
</gene>
<evidence type="ECO:0000256" key="1">
    <source>
        <dbReference type="ARBA" id="ARBA00022741"/>
    </source>
</evidence>
<proteinExistence type="predicted"/>
<dbReference type="InterPro" id="IPR018368">
    <property type="entry name" value="ClpA/B_CS1"/>
</dbReference>
<name>A0A2J8A934_9CHLO</name>